<evidence type="ECO:0000313" key="2">
    <source>
        <dbReference type="WBParaSite" id="ES5_v2.g27059.t1"/>
    </source>
</evidence>
<evidence type="ECO:0000313" key="1">
    <source>
        <dbReference type="Proteomes" id="UP000887579"/>
    </source>
</evidence>
<name>A0AC34GBH9_9BILA</name>
<reference evidence="2" key="1">
    <citation type="submission" date="2022-11" db="UniProtKB">
        <authorList>
            <consortium name="WormBaseParasite"/>
        </authorList>
    </citation>
    <scope>IDENTIFICATION</scope>
</reference>
<proteinExistence type="predicted"/>
<dbReference type="WBParaSite" id="ES5_v2.g27059.t1">
    <property type="protein sequence ID" value="ES5_v2.g27059.t1"/>
    <property type="gene ID" value="ES5_v2.g27059"/>
</dbReference>
<dbReference type="Proteomes" id="UP000887579">
    <property type="component" value="Unplaced"/>
</dbReference>
<sequence>MTALTASFLLEQPFKNNNRNDLNLSSIFNGKREIKEHKLEFVEAGVLKPPELPPNVIKLVAGAQIANVVKLIGPQIPPGYVLPSSSG</sequence>
<protein>
    <submittedName>
        <fullName evidence="2">Uncharacterized protein</fullName>
    </submittedName>
</protein>
<organism evidence="1 2">
    <name type="scientific">Panagrolaimus sp. ES5</name>
    <dbReference type="NCBI Taxonomy" id="591445"/>
    <lineage>
        <taxon>Eukaryota</taxon>
        <taxon>Metazoa</taxon>
        <taxon>Ecdysozoa</taxon>
        <taxon>Nematoda</taxon>
        <taxon>Chromadorea</taxon>
        <taxon>Rhabditida</taxon>
        <taxon>Tylenchina</taxon>
        <taxon>Panagrolaimomorpha</taxon>
        <taxon>Panagrolaimoidea</taxon>
        <taxon>Panagrolaimidae</taxon>
        <taxon>Panagrolaimus</taxon>
    </lineage>
</organism>
<accession>A0AC34GBH9</accession>